<dbReference type="Pfam" id="PF09835">
    <property type="entry name" value="DUF2062"/>
    <property type="match status" value="1"/>
</dbReference>
<dbReference type="InterPro" id="IPR018639">
    <property type="entry name" value="DUF2062"/>
</dbReference>
<feature type="domain" description="DUF2062" evidence="2">
    <location>
        <begin position="7"/>
        <end position="139"/>
    </location>
</feature>
<dbReference type="EMBL" id="UOEA01000014">
    <property type="protein sequence ID" value="VAV82352.1"/>
    <property type="molecule type" value="Genomic_DNA"/>
</dbReference>
<accession>A0A3B0QPX2</accession>
<feature type="transmembrane region" description="Helical" evidence="1">
    <location>
        <begin position="83"/>
        <end position="105"/>
    </location>
</feature>
<feature type="transmembrane region" description="Helical" evidence="1">
    <location>
        <begin position="44"/>
        <end position="71"/>
    </location>
</feature>
<gene>
    <name evidence="3" type="ORF">MNBD_DELTA01-65</name>
</gene>
<name>A0A3B0QPX2_9ZZZZ</name>
<dbReference type="AlphaFoldDB" id="A0A3B0QPX2"/>
<keyword evidence="1" id="KW-0472">Membrane</keyword>
<keyword evidence="1" id="KW-1133">Transmembrane helix</keyword>
<evidence type="ECO:0000313" key="3">
    <source>
        <dbReference type="EMBL" id="VAV82352.1"/>
    </source>
</evidence>
<evidence type="ECO:0000256" key="1">
    <source>
        <dbReference type="SAM" id="Phobius"/>
    </source>
</evidence>
<evidence type="ECO:0000259" key="2">
    <source>
        <dbReference type="Pfam" id="PF09835"/>
    </source>
</evidence>
<reference evidence="3" key="1">
    <citation type="submission" date="2018-06" db="EMBL/GenBank/DDBJ databases">
        <authorList>
            <person name="Zhirakovskaya E."/>
        </authorList>
    </citation>
    <scope>NUCLEOTIDE SEQUENCE</scope>
</reference>
<protein>
    <recommendedName>
        <fullName evidence="2">DUF2062 domain-containing protein</fullName>
    </recommendedName>
</protein>
<proteinExistence type="predicted"/>
<organism evidence="3">
    <name type="scientific">hydrothermal vent metagenome</name>
    <dbReference type="NCBI Taxonomy" id="652676"/>
    <lineage>
        <taxon>unclassified sequences</taxon>
        <taxon>metagenomes</taxon>
        <taxon>ecological metagenomes</taxon>
    </lineage>
</organism>
<feature type="transmembrane region" description="Helical" evidence="1">
    <location>
        <begin position="111"/>
        <end position="130"/>
    </location>
</feature>
<feature type="transmembrane region" description="Helical" evidence="1">
    <location>
        <begin position="21"/>
        <end position="38"/>
    </location>
</feature>
<keyword evidence="1" id="KW-0812">Transmembrane</keyword>
<dbReference type="NCBIfam" id="TIGR03546">
    <property type="entry name" value="TIGR03546 family protein"/>
    <property type="match status" value="1"/>
</dbReference>
<dbReference type="InterPro" id="IPR019935">
    <property type="entry name" value="CHP03546"/>
</dbReference>
<sequence length="169" mass="19264">MLRLCFRLIRAINSETSPERISLALCLGLTAGVLPFLSPINLLVLFLVFILRINISAFIVGTFIFSAVAYLFDPLFHIIGKGLLTLGSLEGLWTYFYNITIFRLINFNNTIVMGSLFIAIILFIPAFFVFNRLIRSYRESVLAYFTQLRVVRVVTNSNLYRAYSAFRGV</sequence>